<gene>
    <name evidence="1" type="ORF">VK70_16545</name>
</gene>
<dbReference type="EMBL" id="CP011114">
    <property type="protein sequence ID" value="AKG35972.1"/>
    <property type="molecule type" value="Genomic_DNA"/>
</dbReference>
<dbReference type="SUPFAM" id="SSF53448">
    <property type="entry name" value="Nucleotide-diphospho-sugar transferases"/>
    <property type="match status" value="1"/>
</dbReference>
<reference evidence="1 2" key="2">
    <citation type="journal article" date="2016" name="Genome Announc.">
        <title>Genome Sequence of a Gram-Positive Diazotroph, Paenibacillus durus Type Strain ATCC 35681.</title>
        <authorList>
            <person name="Halim M.A."/>
            <person name="Rahman A.Y."/>
            <person name="Sim K.S."/>
            <person name="Yam H.C."/>
            <person name="Rahim A.A."/>
            <person name="Ghazali A.H."/>
            <person name="Najimudin N."/>
        </authorList>
    </citation>
    <scope>NUCLEOTIDE SEQUENCE [LARGE SCALE GENOMIC DNA]</scope>
    <source>
        <strain evidence="1 2">ATCC 35681</strain>
    </source>
</reference>
<dbReference type="HOGENOM" id="CLU_054561_1_0_9"/>
<dbReference type="Gene3D" id="3.90.550.10">
    <property type="entry name" value="Spore Coat Polysaccharide Biosynthesis Protein SpsA, Chain A"/>
    <property type="match status" value="1"/>
</dbReference>
<organism evidence="1 2">
    <name type="scientific">Paenibacillus durus ATCC 35681</name>
    <dbReference type="NCBI Taxonomy" id="1333534"/>
    <lineage>
        <taxon>Bacteria</taxon>
        <taxon>Bacillati</taxon>
        <taxon>Bacillota</taxon>
        <taxon>Bacilli</taxon>
        <taxon>Bacillales</taxon>
        <taxon>Paenibacillaceae</taxon>
        <taxon>Paenibacillus</taxon>
    </lineage>
</organism>
<proteinExistence type="predicted"/>
<accession>A0A0F7FC75</accession>
<name>A0A0F7FC75_PAEDU</name>
<reference evidence="1 2" key="1">
    <citation type="submission" date="2015-03" db="EMBL/GenBank/DDBJ databases">
        <authorList>
            <person name="Abdul Halim M."/>
        </authorList>
    </citation>
    <scope>NUCLEOTIDE SEQUENCE [LARGE SCALE GENOMIC DNA]</scope>
    <source>
        <strain evidence="1 2">ATCC 35681</strain>
    </source>
</reference>
<dbReference type="AlphaFoldDB" id="A0A0F7FC75"/>
<dbReference type="PATRIC" id="fig|1333534.5.peg.3643"/>
<dbReference type="Proteomes" id="UP000034189">
    <property type="component" value="Chromosome"/>
</dbReference>
<evidence type="ECO:0008006" key="3">
    <source>
        <dbReference type="Google" id="ProtNLM"/>
    </source>
</evidence>
<evidence type="ECO:0000313" key="1">
    <source>
        <dbReference type="EMBL" id="AKG35972.1"/>
    </source>
</evidence>
<dbReference type="InterPro" id="IPR029044">
    <property type="entry name" value="Nucleotide-diphossugar_trans"/>
</dbReference>
<evidence type="ECO:0000313" key="2">
    <source>
        <dbReference type="Proteomes" id="UP000034189"/>
    </source>
</evidence>
<protein>
    <recommendedName>
        <fullName evidence="3">Glycosyl transferase</fullName>
    </recommendedName>
</protein>
<sequence length="352" mass="40505">MPVYAFNRYTAVFGFQNKEDDPPVIIGTVVNASGLAQARLMANSVKRQMPDAKVLVCLVEESPVGPLPDIDWIFTARQISSYIGFHDFDRYIFKFNSLQCGTAMKGQLLTYLLEAFPAEEHIIYLDPEMYVFKPFHEIEHMLGYYDVVLTPHHLEPSDAWDCSREIGTLQDGTFHSGLVAVKNSWEGRNFADWWMKIIAGDFDGQPGGIFTDQPYLNFAPAFFNVGVLRHPGYNLAFWNLHENGRKLFRTGDEYGLTNHTPLRCANFSNFLGLLDSCIDTYFPHDGTYRQLWNEYQQNLAWLSLQHPALPWVYDYFYSGEKIADETKLRYRAAKIDHFVEANPFTLSNHSDF</sequence>